<dbReference type="InterPro" id="IPR000719">
    <property type="entry name" value="Prot_kinase_dom"/>
</dbReference>
<dbReference type="VEuPathDB" id="FungiDB:G647_03658"/>
<dbReference type="Pfam" id="PF00069">
    <property type="entry name" value="Pkinase"/>
    <property type="match status" value="1"/>
</dbReference>
<evidence type="ECO:0000313" key="3">
    <source>
        <dbReference type="Proteomes" id="UP000030678"/>
    </source>
</evidence>
<organism evidence="2 3">
    <name type="scientific">Cladophialophora carrionii CBS 160.54</name>
    <dbReference type="NCBI Taxonomy" id="1279043"/>
    <lineage>
        <taxon>Eukaryota</taxon>
        <taxon>Fungi</taxon>
        <taxon>Dikarya</taxon>
        <taxon>Ascomycota</taxon>
        <taxon>Pezizomycotina</taxon>
        <taxon>Eurotiomycetes</taxon>
        <taxon>Chaetothyriomycetidae</taxon>
        <taxon>Chaetothyriales</taxon>
        <taxon>Herpotrichiellaceae</taxon>
        <taxon>Cladophialophora</taxon>
    </lineage>
</organism>
<reference evidence="2 3" key="1">
    <citation type="submission" date="2013-03" db="EMBL/GenBank/DDBJ databases">
        <title>The Genome Sequence of Cladophialophora carrionii CBS 160.54.</title>
        <authorList>
            <consortium name="The Broad Institute Genomics Platform"/>
            <person name="Cuomo C."/>
            <person name="de Hoog S."/>
            <person name="Gorbushina A."/>
            <person name="Walker B."/>
            <person name="Young S.K."/>
            <person name="Zeng Q."/>
            <person name="Gargeya S."/>
            <person name="Fitzgerald M."/>
            <person name="Haas B."/>
            <person name="Abouelleil A."/>
            <person name="Allen A.W."/>
            <person name="Alvarado L."/>
            <person name="Arachchi H.M."/>
            <person name="Berlin A.M."/>
            <person name="Chapman S.B."/>
            <person name="Gainer-Dewar J."/>
            <person name="Goldberg J."/>
            <person name="Griggs A."/>
            <person name="Gujja S."/>
            <person name="Hansen M."/>
            <person name="Howarth C."/>
            <person name="Imamovic A."/>
            <person name="Ireland A."/>
            <person name="Larimer J."/>
            <person name="McCowan C."/>
            <person name="Murphy C."/>
            <person name="Pearson M."/>
            <person name="Poon T.W."/>
            <person name="Priest M."/>
            <person name="Roberts A."/>
            <person name="Saif S."/>
            <person name="Shea T."/>
            <person name="Sisk P."/>
            <person name="Sykes S."/>
            <person name="Wortman J."/>
            <person name="Nusbaum C."/>
            <person name="Birren B."/>
        </authorList>
    </citation>
    <scope>NUCLEOTIDE SEQUENCE [LARGE SCALE GENOMIC DNA]</scope>
    <source>
        <strain evidence="2 3">CBS 160.54</strain>
    </source>
</reference>
<protein>
    <recommendedName>
        <fullName evidence="1">Protein kinase domain-containing protein</fullName>
    </recommendedName>
</protein>
<dbReference type="SUPFAM" id="SSF56112">
    <property type="entry name" value="Protein kinase-like (PK-like)"/>
    <property type="match status" value="1"/>
</dbReference>
<dbReference type="HOGENOM" id="CLU_035264_4_0_1"/>
<dbReference type="Proteomes" id="UP000030678">
    <property type="component" value="Unassembled WGS sequence"/>
</dbReference>
<feature type="domain" description="Protein kinase" evidence="1">
    <location>
        <begin position="1"/>
        <end position="161"/>
    </location>
</feature>
<dbReference type="RefSeq" id="XP_008726225.1">
    <property type="nucleotide sequence ID" value="XM_008728003.1"/>
</dbReference>
<proteinExistence type="predicted"/>
<evidence type="ECO:0000259" key="1">
    <source>
        <dbReference type="PROSITE" id="PS50011"/>
    </source>
</evidence>
<gene>
    <name evidence="2" type="ORF">G647_03658</name>
</gene>
<dbReference type="GO" id="GO:0005524">
    <property type="term" value="F:ATP binding"/>
    <property type="evidence" value="ECO:0007669"/>
    <property type="project" value="InterPro"/>
</dbReference>
<dbReference type="InterPro" id="IPR011009">
    <property type="entry name" value="Kinase-like_dom_sf"/>
</dbReference>
<dbReference type="EMBL" id="KB822704">
    <property type="protein sequence ID" value="ETI24289.1"/>
    <property type="molecule type" value="Genomic_DNA"/>
</dbReference>
<accession>V9DBK0</accession>
<name>V9DBK0_9EURO</name>
<dbReference type="PROSITE" id="PS50011">
    <property type="entry name" value="PROTEIN_KINASE_DOM"/>
    <property type="match status" value="1"/>
</dbReference>
<dbReference type="GO" id="GO:0004672">
    <property type="term" value="F:protein kinase activity"/>
    <property type="evidence" value="ECO:0007669"/>
    <property type="project" value="InterPro"/>
</dbReference>
<sequence length="161" mass="17857">MSRNGKVCVVKLATGGKEDQLKSEIHILQQISEAWEPDHPCRPYVPRGFGLVTSGGQVVGMLEELVDGTSLHEVDMDHASSAQRREWKRQIEHSIAQLHEGGIVWGDARPENVLIDKAANAWLLDFGGSSTCGWIDQDLEETIQGDLQGLRRLAEYLGVRD</sequence>
<dbReference type="Gene3D" id="1.10.510.10">
    <property type="entry name" value="Transferase(Phosphotransferase) domain 1"/>
    <property type="match status" value="1"/>
</dbReference>
<dbReference type="AlphaFoldDB" id="V9DBK0"/>
<dbReference type="OrthoDB" id="4062651at2759"/>
<evidence type="ECO:0000313" key="2">
    <source>
        <dbReference type="EMBL" id="ETI24289.1"/>
    </source>
</evidence>
<dbReference type="GeneID" id="19982151"/>